<evidence type="ECO:0000313" key="1">
    <source>
        <dbReference type="EMBL" id="RQH23983.1"/>
    </source>
</evidence>
<gene>
    <name evidence="1" type="ORF">D5R40_30315</name>
</gene>
<proteinExistence type="predicted"/>
<comment type="caution">
    <text evidence="1">The sequence shown here is derived from an EMBL/GenBank/DDBJ whole genome shotgun (WGS) entry which is preliminary data.</text>
</comment>
<dbReference type="Proteomes" id="UP000269154">
    <property type="component" value="Unassembled WGS sequence"/>
</dbReference>
<reference evidence="1 2" key="1">
    <citation type="journal article" date="2018" name="ACS Chem. Biol.">
        <title>Ketoreductase domain dysfunction expands chemodiversity: malyngamide biosynthesis in the cyanobacterium Okeania hirsuta.</title>
        <authorList>
            <person name="Moss N.A."/>
            <person name="Leao T."/>
            <person name="Rankin M."/>
            <person name="McCullough T.M."/>
            <person name="Qu P."/>
            <person name="Korobeynikov A."/>
            <person name="Smith J.L."/>
            <person name="Gerwick L."/>
            <person name="Gerwick W.H."/>
        </authorList>
    </citation>
    <scope>NUCLEOTIDE SEQUENCE [LARGE SCALE GENOMIC DNA]</scope>
    <source>
        <strain evidence="1 2">PAB10Feb10-1</strain>
    </source>
</reference>
<evidence type="ECO:0008006" key="3">
    <source>
        <dbReference type="Google" id="ProtNLM"/>
    </source>
</evidence>
<keyword evidence="2" id="KW-1185">Reference proteome</keyword>
<dbReference type="EMBL" id="RCBY01000337">
    <property type="protein sequence ID" value="RQH23983.1"/>
    <property type="molecule type" value="Genomic_DNA"/>
</dbReference>
<sequence>MINNKNFIWNPYYISHWPQPGLIPRDQNRGSLIENVAFMGTRSQLDEQLKSDKWIQALEELNCKWLPIFAPKKWNDYTNIDAVVAVRTFDGNPYKNKPASKLINCWRAGVPAILAPESSFMACRKSELDFLIIKSLDEAITAVKTLKNNPELYLKIIKNGFERSQELTPESVKQQWINFFNNFAFPAYDRWQSFSQFKKRKDYLRRYFKLKLTRLINRI</sequence>
<protein>
    <recommendedName>
        <fullName evidence="3">Glycosyltransferase family 1 protein</fullName>
    </recommendedName>
</protein>
<name>A0A3N6R105_9CYAN</name>
<accession>A0A3N6R105</accession>
<dbReference type="AlphaFoldDB" id="A0A3N6R105"/>
<evidence type="ECO:0000313" key="2">
    <source>
        <dbReference type="Proteomes" id="UP000269154"/>
    </source>
</evidence>
<organism evidence="1 2">
    <name type="scientific">Okeania hirsuta</name>
    <dbReference type="NCBI Taxonomy" id="1458930"/>
    <lineage>
        <taxon>Bacteria</taxon>
        <taxon>Bacillati</taxon>
        <taxon>Cyanobacteriota</taxon>
        <taxon>Cyanophyceae</taxon>
        <taxon>Oscillatoriophycideae</taxon>
        <taxon>Oscillatoriales</taxon>
        <taxon>Microcoleaceae</taxon>
        <taxon>Okeania</taxon>
    </lineage>
</organism>